<keyword evidence="6 8" id="KW-0067">ATP-binding</keyword>
<dbReference type="PANTHER" id="PTHR10887:SF495">
    <property type="entry name" value="HELICASE SENATAXIN ISOFORM X1-RELATED"/>
    <property type="match status" value="1"/>
</dbReference>
<evidence type="ECO:0000256" key="9">
    <source>
        <dbReference type="SAM" id="Coils"/>
    </source>
</evidence>
<evidence type="ECO:0000256" key="5">
    <source>
        <dbReference type="ARBA" id="ARBA00022806"/>
    </source>
</evidence>
<feature type="region of interest" description="Disordered" evidence="10">
    <location>
        <begin position="1840"/>
        <end position="2013"/>
    </location>
</feature>
<dbReference type="FunFam" id="3.40.50.300:FF:000326">
    <property type="entry name" value="P-loop containing nucleoside triphosphate hydrolase"/>
    <property type="match status" value="1"/>
</dbReference>
<dbReference type="EMBL" id="JAWDJX010000004">
    <property type="protein sequence ID" value="KAK3057052.1"/>
    <property type="molecule type" value="Genomic_DNA"/>
</dbReference>
<dbReference type="SUPFAM" id="SSF52540">
    <property type="entry name" value="P-loop containing nucleoside triphosphate hydrolases"/>
    <property type="match status" value="1"/>
</dbReference>
<evidence type="ECO:0000259" key="11">
    <source>
        <dbReference type="PROSITE" id="PS51198"/>
    </source>
</evidence>
<comment type="subcellular location">
    <subcellularLocation>
        <location evidence="1">Nucleus</location>
    </subcellularLocation>
</comment>
<dbReference type="GO" id="GO:0016604">
    <property type="term" value="C:nuclear body"/>
    <property type="evidence" value="ECO:0007669"/>
    <property type="project" value="TreeGrafter"/>
</dbReference>
<keyword evidence="5 8" id="KW-0347">Helicase</keyword>
<evidence type="ECO:0000313" key="12">
    <source>
        <dbReference type="EMBL" id="KAK3057052.1"/>
    </source>
</evidence>
<proteinExistence type="inferred from homology"/>
<keyword evidence="13" id="KW-1185">Reference proteome</keyword>
<dbReference type="Pfam" id="PF13086">
    <property type="entry name" value="AAA_11"/>
    <property type="match status" value="1"/>
</dbReference>
<dbReference type="PANTHER" id="PTHR10887">
    <property type="entry name" value="DNA2/NAM7 HELICASE FAMILY"/>
    <property type="match status" value="1"/>
</dbReference>
<dbReference type="GO" id="GO:0006369">
    <property type="term" value="P:termination of RNA polymerase II transcription"/>
    <property type="evidence" value="ECO:0007669"/>
    <property type="project" value="TreeGrafter"/>
</dbReference>
<evidence type="ECO:0000256" key="1">
    <source>
        <dbReference type="ARBA" id="ARBA00004123"/>
    </source>
</evidence>
<dbReference type="GO" id="GO:0001147">
    <property type="term" value="F:transcription termination site sequence-specific DNA binding"/>
    <property type="evidence" value="ECO:0007669"/>
    <property type="project" value="TreeGrafter"/>
</dbReference>
<comment type="similarity">
    <text evidence="2">Belongs to the DNA2/NAM7 helicase family.</text>
</comment>
<reference evidence="12" key="1">
    <citation type="submission" date="2023-04" db="EMBL/GenBank/DDBJ databases">
        <title>Black Yeasts Isolated from many extreme environments.</title>
        <authorList>
            <person name="Coleine C."/>
            <person name="Stajich J.E."/>
            <person name="Selbmann L."/>
        </authorList>
    </citation>
    <scope>NUCLEOTIDE SEQUENCE</scope>
    <source>
        <strain evidence="12">CCFEE 5312</strain>
    </source>
</reference>
<gene>
    <name evidence="12" type="primary">SEN1</name>
    <name evidence="12" type="ORF">LTR09_002090</name>
</gene>
<dbReference type="Proteomes" id="UP001271007">
    <property type="component" value="Unassembled WGS sequence"/>
</dbReference>
<evidence type="ECO:0000256" key="6">
    <source>
        <dbReference type="ARBA" id="ARBA00022840"/>
    </source>
</evidence>
<dbReference type="CDD" id="cd18808">
    <property type="entry name" value="SF1_C_Upf1"/>
    <property type="match status" value="1"/>
</dbReference>
<evidence type="ECO:0000313" key="13">
    <source>
        <dbReference type="Proteomes" id="UP001271007"/>
    </source>
</evidence>
<organism evidence="12 13">
    <name type="scientific">Extremus antarcticus</name>
    <dbReference type="NCBI Taxonomy" id="702011"/>
    <lineage>
        <taxon>Eukaryota</taxon>
        <taxon>Fungi</taxon>
        <taxon>Dikarya</taxon>
        <taxon>Ascomycota</taxon>
        <taxon>Pezizomycotina</taxon>
        <taxon>Dothideomycetes</taxon>
        <taxon>Dothideomycetidae</taxon>
        <taxon>Mycosphaerellales</taxon>
        <taxon>Extremaceae</taxon>
        <taxon>Extremus</taxon>
    </lineage>
</organism>
<keyword evidence="9" id="KW-0175">Coiled coil</keyword>
<dbReference type="GO" id="GO:0004386">
    <property type="term" value="F:helicase activity"/>
    <property type="evidence" value="ECO:0007669"/>
    <property type="project" value="UniProtKB-UniRule"/>
</dbReference>
<feature type="compositionally biased region" description="Basic and acidic residues" evidence="10">
    <location>
        <begin position="1017"/>
        <end position="1026"/>
    </location>
</feature>
<feature type="region of interest" description="Disordered" evidence="10">
    <location>
        <begin position="1017"/>
        <end position="1042"/>
    </location>
</feature>
<feature type="compositionally biased region" description="Polar residues" evidence="10">
    <location>
        <begin position="1863"/>
        <end position="1891"/>
    </location>
</feature>
<comment type="caution">
    <text evidence="12">The sequence shown here is derived from an EMBL/GenBank/DDBJ whole genome shotgun (WGS) entry which is preliminary data.</text>
</comment>
<dbReference type="InterPro" id="IPR041677">
    <property type="entry name" value="DNA2/NAM7_AAA_11"/>
</dbReference>
<dbReference type="Pfam" id="PF12726">
    <property type="entry name" value="SEN1_N"/>
    <property type="match status" value="1"/>
</dbReference>
<dbReference type="CDD" id="cd18042">
    <property type="entry name" value="DEXXQc_SETX"/>
    <property type="match status" value="1"/>
</dbReference>
<sequence>MGELVVQKLSELQKLDTGIHWFCPRSTANDYDIYLEEDILLLDAHQESVHDKSTRLEKIRVAEGRRDDALEACKIFAFDGADAKPYQDVFRVALAAQLGRCDICVREYHRARYLLIQGLEAAFDAEEVQAFMKTFDGMNVRRITDGLDRTTEVLQELPPDERSIKAIGDAGMYALFEALNCIPFLQDEDALQRHFDLPFRLVQTKKKLKLPNYAPGMVSFLYSRNEERSAWAVRNVGQLKRQLTGPEFDHSVKPFLEGTIARVHILALDKDFLPTFWRGTKSIVFKLNKDQVRNKLRTMDSNLYTIALEHFQVDDSHFSDLLSSYQRLLELSSKDFWAALGTINPQAVAETIFKSPTLQRLLKVRDERESLRLEEKMEWTVVLVKSITPANVVPPVRSMLEQLLRRFQKDEYSKYAQSVTWTKGLSCLLTALSVVEQVKVGPLTTHMIEVVSRDHLDSILLELSGAESRKTEMQISKDEQLCLDIVGQTLRMDTNALVQDRATILRTASMDHELHVSSLEMWKRSMKLVRRGYPAIATSVLSGIEGILPLENFTSRQLEKALKPAKSWNDGLKRALTYVSGDLLERLDAFEYEDVLEIVQDPKGLDATIRLLFNGDQHIHQGAVSVFRILSEAEDRRGCLMHVLTVFYATAMPAINNALDDLARARCFQPCLMSLKVCTDIFSCLCDSSDGLLRSADSPQGHSKVLEAFWTRTWQLLGMIFQETEPWSNLGHDKQLMQDFCREAMDFADHTFEQYSVIASSLQYEAGKGSGAVKKMLLEQARSKFMFISRWLRLRDDYLIEKAVSLTVKILGRLREVDIKIDEPAAQFIESIVMSTPQKPGVKTKLSMQQKAQLRRALEKHLGESLSEVIDLEALDRPKKQKNLEEWAASGRSSGASTPISGTSRSKAGTIDVEAWSEAAQRRKEREAWEDDGMKQLMGTMTASERLAQKKLQQERQKKPVLNAASTKAAQKNQQSQQDFLANRQKAKAEAEKNRLAAAARAKGVGIGSGVAGLGDLGKDHTRKGENVMVSSSEESDDDEDDVDADLFGPALKKKVARPNVDPNGAVGLKPEQKAGPTKIQRTARSARDMRARLAPDLTSLHRVILGWDFFHDGDYPPGMKEHLFRPVANSFTDPKTYQDTFQPLLTLEAWQGLIRAREETSSKPYEVKVANRTNVDAFIEISSIVGHAENRELQLQESDIVLLSKAKSPARDATAPHCLARIYRVKRQKAHCEVVYQLLPGSSLAPSLVGQSVVWGLKVQSITPLEREYGALQALQYYDLCNQIVRAKPSKRMTYSENQIVAYQSVWNVNRAQSEAINAALVNEGFSLIQGPPGSGKTKTIVAIVGGLLTNTLSSSSSGTKISVPGALGNGALDAPPRKLLVCAPSNAAVDELVMRMKEGIKTKNGREHQINIVRVGRSDAINSQVVDVTMDELVSKRLGNNEVDQKKRERTAEIFKEHEKVSARLRELYQKRDAGAVKGPELAELETEIGSMRKRKNELGIRIDNAKDQERNAGREAELNRKKAQQAILDEAHVICATLSGSGHDMFQSLNIEFETVVIDEAAQCVEMSSLIPLKYGCVKCILVGDPKQLPPTVFSKEAAKFQYEQSLFVRMQNNFSDEVHLLDTQYRMHPDISVFPSQTFYDGLLKDGRGMLELRQRPWHASSMLAPYRFFDVAGQHQSAPQGHSLVNIAEIEIAMALYDRLRTDFTGYDYSGRIGIITPYKSQLKMLKDRFAKRYGPDIFDTVEFNTTDAFQGRESEIIIFSCVRASPAGGIGFLQDIRRMNVGLTRAKSSLWVLGNSDSLIRGQFWKKLVDDAKARDCYTTGNLKAMLNQPSSAFPAQRGASLRSMPDAGGHVPQMRQDLSPNVSSALHQRGTNGDSSAQSLQTPSDGDRMEGISYKFADRITKKPDSGTGIGSDRSAPQAPVDKISDTLEPQDVEMSNADDTTSRGATPGSNFSGAETSLSAKESNPADGNVKPRVGAVARPNVQQIKKRQAASPFMPPRKQNKPKP</sequence>
<feature type="compositionally biased region" description="Polar residues" evidence="10">
    <location>
        <begin position="964"/>
        <end position="980"/>
    </location>
</feature>
<feature type="domain" description="UvrD-like helicase ATP-binding" evidence="11">
    <location>
        <begin position="1311"/>
        <end position="1632"/>
    </location>
</feature>
<evidence type="ECO:0000256" key="2">
    <source>
        <dbReference type="ARBA" id="ARBA00007913"/>
    </source>
</evidence>
<keyword evidence="3 8" id="KW-0547">Nucleotide-binding</keyword>
<name>A0AAJ0GGF3_9PEZI</name>
<accession>A0AAJ0GGF3</accession>
<dbReference type="GO" id="GO:0005524">
    <property type="term" value="F:ATP binding"/>
    <property type="evidence" value="ECO:0007669"/>
    <property type="project" value="UniProtKB-UniRule"/>
</dbReference>
<dbReference type="Pfam" id="PF23576">
    <property type="entry name" value="SEN1_barrel"/>
    <property type="match status" value="1"/>
</dbReference>
<dbReference type="GO" id="GO:0016787">
    <property type="term" value="F:hydrolase activity"/>
    <property type="evidence" value="ECO:0007669"/>
    <property type="project" value="UniProtKB-UniRule"/>
</dbReference>
<dbReference type="Pfam" id="PF13087">
    <property type="entry name" value="AAA_12"/>
    <property type="match status" value="1"/>
</dbReference>
<feature type="binding site" evidence="8">
    <location>
        <begin position="1332"/>
        <end position="1339"/>
    </location>
    <ligand>
        <name>ATP</name>
        <dbReference type="ChEBI" id="CHEBI:30616"/>
    </ligand>
</feature>
<evidence type="ECO:0000256" key="3">
    <source>
        <dbReference type="ARBA" id="ARBA00022741"/>
    </source>
</evidence>
<dbReference type="GO" id="GO:0005694">
    <property type="term" value="C:chromosome"/>
    <property type="evidence" value="ECO:0007669"/>
    <property type="project" value="UniProtKB-ARBA"/>
</dbReference>
<dbReference type="InterPro" id="IPR014016">
    <property type="entry name" value="UvrD-like_ATP-bd"/>
</dbReference>
<dbReference type="Gene3D" id="3.40.50.300">
    <property type="entry name" value="P-loop containing nucleotide triphosphate hydrolases"/>
    <property type="match status" value="2"/>
</dbReference>
<dbReference type="InterPro" id="IPR041679">
    <property type="entry name" value="DNA2/NAM7-like_C"/>
</dbReference>
<dbReference type="InterPro" id="IPR047187">
    <property type="entry name" value="SF1_C_Upf1"/>
</dbReference>
<keyword evidence="7" id="KW-0539">Nucleus</keyword>
<evidence type="ECO:0000256" key="10">
    <source>
        <dbReference type="SAM" id="MobiDB-lite"/>
    </source>
</evidence>
<feature type="region of interest" description="Disordered" evidence="10">
    <location>
        <begin position="1057"/>
        <end position="1086"/>
    </location>
</feature>
<feature type="coiled-coil region" evidence="9">
    <location>
        <begin position="1484"/>
        <end position="1529"/>
    </location>
</feature>
<dbReference type="InterPro" id="IPR056474">
    <property type="entry name" value="SEN1_barrel"/>
</dbReference>
<evidence type="ECO:0000256" key="8">
    <source>
        <dbReference type="PROSITE-ProRule" id="PRU00560"/>
    </source>
</evidence>
<dbReference type="PROSITE" id="PS51198">
    <property type="entry name" value="UVRD_HELICASE_ATP_BIND"/>
    <property type="match status" value="1"/>
</dbReference>
<feature type="compositionally biased region" description="Polar residues" evidence="10">
    <location>
        <begin position="891"/>
        <end position="907"/>
    </location>
</feature>
<dbReference type="InterPro" id="IPR027417">
    <property type="entry name" value="P-loop_NTPase"/>
</dbReference>
<protein>
    <submittedName>
        <fullName evidence="12">DEAD-box type RNA helicase</fullName>
    </submittedName>
</protein>
<dbReference type="InterPro" id="IPR024481">
    <property type="entry name" value="Helicase_Sen1_N"/>
</dbReference>
<dbReference type="FunFam" id="3.40.50.300:FF:001152">
    <property type="entry name" value="tRNA-splicing endonuclease, putative"/>
    <property type="match status" value="1"/>
</dbReference>
<feature type="region of interest" description="Disordered" evidence="10">
    <location>
        <begin position="948"/>
        <end position="987"/>
    </location>
</feature>
<feature type="region of interest" description="Disordered" evidence="10">
    <location>
        <begin position="885"/>
        <end position="907"/>
    </location>
</feature>
<feature type="compositionally biased region" description="Polar residues" evidence="10">
    <location>
        <begin position="1945"/>
        <end position="1970"/>
    </location>
</feature>
<evidence type="ECO:0000256" key="4">
    <source>
        <dbReference type="ARBA" id="ARBA00022801"/>
    </source>
</evidence>
<feature type="compositionally biased region" description="Basic and acidic residues" evidence="10">
    <location>
        <begin position="1892"/>
        <end position="1912"/>
    </location>
</feature>
<dbReference type="InterPro" id="IPR045055">
    <property type="entry name" value="DNA2/NAM7-like"/>
</dbReference>
<evidence type="ECO:0000256" key="7">
    <source>
        <dbReference type="ARBA" id="ARBA00023242"/>
    </source>
</evidence>
<keyword evidence="4 8" id="KW-0378">Hydrolase</keyword>